<reference evidence="1" key="1">
    <citation type="submission" date="2020-10" db="EMBL/GenBank/DDBJ databases">
        <authorList>
            <person name="Gilroy R."/>
        </authorList>
    </citation>
    <scope>NUCLEOTIDE SEQUENCE</scope>
    <source>
        <strain evidence="1">CHK165-10780</strain>
    </source>
</reference>
<evidence type="ECO:0000313" key="2">
    <source>
        <dbReference type="Proteomes" id="UP000886725"/>
    </source>
</evidence>
<comment type="caution">
    <text evidence="1">The sequence shown here is derived from an EMBL/GenBank/DDBJ whole genome shotgun (WGS) entry which is preliminary data.</text>
</comment>
<dbReference type="EMBL" id="DVFU01000023">
    <property type="protein sequence ID" value="HIQ64312.1"/>
    <property type="molecule type" value="Genomic_DNA"/>
</dbReference>
<proteinExistence type="predicted"/>
<name>A0A9D1CK13_9FIRM</name>
<organism evidence="1 2">
    <name type="scientific">Candidatus Faecenecus gallistercoris</name>
    <dbReference type="NCBI Taxonomy" id="2840793"/>
    <lineage>
        <taxon>Bacteria</taxon>
        <taxon>Bacillati</taxon>
        <taxon>Bacillota</taxon>
        <taxon>Bacillota incertae sedis</taxon>
        <taxon>Candidatus Faecenecus</taxon>
    </lineage>
</organism>
<evidence type="ECO:0000313" key="1">
    <source>
        <dbReference type="EMBL" id="HIQ64312.1"/>
    </source>
</evidence>
<sequence length="249" mass="29385">MVPKIVFHKLSVEENVNYVIQFYQNEREDDFINRRDAMIRTFPALREIIRSNMTEDGIIKEIEEEVIRSYQEESFDMDRLLIDYQQYFDVSSKSFLSFLSQVLGCDWPESMKVISVYVGILPAHFGISETSSIYLCSSSMGEVFSNLIHELTHFLYFQKWRLLHRFSKPSTFLYPGTIWEYSEMVIDPILNRAAIKGLFYDIPGMHYAAESFCYDHKHSLVMFELQTLFPKENIDDAIKKGYRMFLSSK</sequence>
<reference evidence="1" key="2">
    <citation type="journal article" date="2021" name="PeerJ">
        <title>Extensive microbial diversity within the chicken gut microbiome revealed by metagenomics and culture.</title>
        <authorList>
            <person name="Gilroy R."/>
            <person name="Ravi A."/>
            <person name="Getino M."/>
            <person name="Pursley I."/>
            <person name="Horton D.L."/>
            <person name="Alikhan N.F."/>
            <person name="Baker D."/>
            <person name="Gharbi K."/>
            <person name="Hall N."/>
            <person name="Watson M."/>
            <person name="Adriaenssens E.M."/>
            <person name="Foster-Nyarko E."/>
            <person name="Jarju S."/>
            <person name="Secka A."/>
            <person name="Antonio M."/>
            <person name="Oren A."/>
            <person name="Chaudhuri R.R."/>
            <person name="La Ragione R."/>
            <person name="Hildebrand F."/>
            <person name="Pallen M.J."/>
        </authorList>
    </citation>
    <scope>NUCLEOTIDE SEQUENCE</scope>
    <source>
        <strain evidence="1">CHK165-10780</strain>
    </source>
</reference>
<gene>
    <name evidence="1" type="ORF">IAC85_01080</name>
</gene>
<accession>A0A9D1CK13</accession>
<dbReference type="Proteomes" id="UP000886725">
    <property type="component" value="Unassembled WGS sequence"/>
</dbReference>
<dbReference type="AlphaFoldDB" id="A0A9D1CK13"/>
<protein>
    <submittedName>
        <fullName evidence="1">Uncharacterized protein</fullName>
    </submittedName>
</protein>